<dbReference type="KEGG" id="hlo:J0X27_04310"/>
<protein>
    <submittedName>
        <fullName evidence="2">Uncharacterized protein</fullName>
    </submittedName>
</protein>
<name>A0A8A2UC38_9EURY</name>
<reference evidence="2 3" key="1">
    <citation type="journal article" date="2006" name="Int. J. Syst. Evol. Microbiol.">
        <title>Haloterrigena longa sp. nov. and Haloterrigena limicola sp. nov., extremely halophilic archaea isolated from a salt lake.</title>
        <authorList>
            <person name="Cui H.L."/>
            <person name="Tohty D."/>
            <person name="Zhou P.J."/>
            <person name="Liu S.J."/>
        </authorList>
    </citation>
    <scope>NUCLEOTIDE SEQUENCE [LARGE SCALE GENOMIC DNA]</scope>
    <source>
        <strain evidence="2 3">ABH32</strain>
    </source>
</reference>
<evidence type="ECO:0000256" key="1">
    <source>
        <dbReference type="SAM" id="Phobius"/>
    </source>
</evidence>
<feature type="transmembrane region" description="Helical" evidence="1">
    <location>
        <begin position="74"/>
        <end position="91"/>
    </location>
</feature>
<organism evidence="2 3">
    <name type="scientific">Natrinema longum</name>
    <dbReference type="NCBI Taxonomy" id="370324"/>
    <lineage>
        <taxon>Archaea</taxon>
        <taxon>Methanobacteriati</taxon>
        <taxon>Methanobacteriota</taxon>
        <taxon>Stenosarchaea group</taxon>
        <taxon>Halobacteria</taxon>
        <taxon>Halobacteriales</taxon>
        <taxon>Natrialbaceae</taxon>
        <taxon>Natrinema</taxon>
    </lineage>
</organism>
<keyword evidence="1" id="KW-0472">Membrane</keyword>
<dbReference type="RefSeq" id="WP_207271214.1">
    <property type="nucleotide sequence ID" value="NZ_CP071463.1"/>
</dbReference>
<feature type="transmembrane region" description="Helical" evidence="1">
    <location>
        <begin position="103"/>
        <end position="129"/>
    </location>
</feature>
<dbReference type="GeneID" id="63182940"/>
<keyword evidence="1" id="KW-0812">Transmembrane</keyword>
<dbReference type="AlphaFoldDB" id="A0A8A2UC38"/>
<evidence type="ECO:0000313" key="3">
    <source>
        <dbReference type="Proteomes" id="UP000663191"/>
    </source>
</evidence>
<dbReference type="Proteomes" id="UP000663191">
    <property type="component" value="Chromosome"/>
</dbReference>
<accession>A0A8A2UC38</accession>
<dbReference type="EMBL" id="CP071463">
    <property type="protein sequence ID" value="QSW86062.1"/>
    <property type="molecule type" value="Genomic_DNA"/>
</dbReference>
<keyword evidence="3" id="KW-1185">Reference proteome</keyword>
<keyword evidence="1" id="KW-1133">Transmembrane helix</keyword>
<sequence length="131" mass="14420">MSRDDPTDDTLFAGVDDINQSERSCSSDDRDGLEGTDYVNPIKWARHLEYDEIHSFTVGFAPAFLAIVLGEPTFLFLTTLVVAGAFFPWLLRKRLRYCPREPHYCVGGSVLGVLAAVPTGVLLDVFGVLPA</sequence>
<evidence type="ECO:0000313" key="2">
    <source>
        <dbReference type="EMBL" id="QSW86062.1"/>
    </source>
</evidence>
<proteinExistence type="predicted"/>
<gene>
    <name evidence="2" type="ORF">J0X27_04310</name>
</gene>